<sequence length="323" mass="36562">MENNQHAASAGATMSSSSSSFDPYFMAAPDAFDSLPIRPRRESKLGTWKAGRKHSLGSDNQRENDEVRSVESVDDDDNVSWTSVDAAFTLSPFATPHHPHHPHRSIHLATVPVSHGSSSQYAPSFDGVAAASYRPPPMYYPPTATYFGATRGSAVYDMVDPLQVAGSSLFLYYEVEFKRYRRLVFVGHAEYEVGDPVKVEADRGHDVGHVIRLGTSLHDVAGGDDKRVTMPLKRVLRRASPSELHFLACKMEEEAMVLDVCRDKVRQRGLPMQVIDAEFQFDRHKLTFFFQADRRIDFRELVRDLFAIYKTRIWLQQILPDHY</sequence>
<evidence type="ECO:0000256" key="1">
    <source>
        <dbReference type="SAM" id="MobiDB-lite"/>
    </source>
</evidence>
<dbReference type="OrthoDB" id="243127at2759"/>
<evidence type="ECO:0000313" key="5">
    <source>
        <dbReference type="Proteomes" id="UP000332933"/>
    </source>
</evidence>
<dbReference type="Proteomes" id="UP000332933">
    <property type="component" value="Unassembled WGS sequence"/>
</dbReference>
<dbReference type="InterPro" id="IPR007557">
    <property type="entry name" value="PSP1_C"/>
</dbReference>
<dbReference type="EMBL" id="CAADRA010007050">
    <property type="protein sequence ID" value="VFT98917.1"/>
    <property type="molecule type" value="Genomic_DNA"/>
</dbReference>
<evidence type="ECO:0000259" key="2">
    <source>
        <dbReference type="PROSITE" id="PS51411"/>
    </source>
</evidence>
<dbReference type="EMBL" id="VJMH01007024">
    <property type="protein sequence ID" value="KAF0685932.1"/>
    <property type="molecule type" value="Genomic_DNA"/>
</dbReference>
<reference evidence="3" key="2">
    <citation type="submission" date="2019-06" db="EMBL/GenBank/DDBJ databases">
        <title>Genomics analysis of Aphanomyces spp. identifies a new class of oomycete effector associated with host adaptation.</title>
        <authorList>
            <person name="Gaulin E."/>
        </authorList>
    </citation>
    <scope>NUCLEOTIDE SEQUENCE</scope>
    <source>
        <strain evidence="3">CBS 578.67</strain>
    </source>
</reference>
<dbReference type="NCBIfam" id="NF041131">
    <property type="entry name" value="RicT_YaaT_fam"/>
    <property type="match status" value="1"/>
</dbReference>
<dbReference type="AlphaFoldDB" id="A0A485LPL0"/>
<organism evidence="4 5">
    <name type="scientific">Aphanomyces stellatus</name>
    <dbReference type="NCBI Taxonomy" id="120398"/>
    <lineage>
        <taxon>Eukaryota</taxon>
        <taxon>Sar</taxon>
        <taxon>Stramenopiles</taxon>
        <taxon>Oomycota</taxon>
        <taxon>Saprolegniomycetes</taxon>
        <taxon>Saprolegniales</taxon>
        <taxon>Verrucalvaceae</taxon>
        <taxon>Aphanomyces</taxon>
    </lineage>
</organism>
<name>A0A485LPL0_9STRA</name>
<dbReference type="PROSITE" id="PS51411">
    <property type="entry name" value="PSP1_C"/>
    <property type="match status" value="1"/>
</dbReference>
<feature type="domain" description="PSP1 C-terminal" evidence="2">
    <location>
        <begin position="233"/>
        <end position="318"/>
    </location>
</feature>
<feature type="compositionally biased region" description="Basic and acidic residues" evidence="1">
    <location>
        <begin position="60"/>
        <end position="71"/>
    </location>
</feature>
<dbReference type="PANTHER" id="PTHR43830:SF3">
    <property type="entry name" value="PROTEIN PSP1"/>
    <property type="match status" value="1"/>
</dbReference>
<dbReference type="Pfam" id="PF04468">
    <property type="entry name" value="PSP1"/>
    <property type="match status" value="1"/>
</dbReference>
<dbReference type="GO" id="GO:0005737">
    <property type="term" value="C:cytoplasm"/>
    <property type="evidence" value="ECO:0007669"/>
    <property type="project" value="TreeGrafter"/>
</dbReference>
<protein>
    <submittedName>
        <fullName evidence="4">Aste57867_22250 protein</fullName>
    </submittedName>
</protein>
<dbReference type="InterPro" id="IPR047767">
    <property type="entry name" value="PSP1-like"/>
</dbReference>
<reference evidence="4 5" key="1">
    <citation type="submission" date="2019-03" db="EMBL/GenBank/DDBJ databases">
        <authorList>
            <person name="Gaulin E."/>
            <person name="Dumas B."/>
        </authorList>
    </citation>
    <scope>NUCLEOTIDE SEQUENCE [LARGE SCALE GENOMIC DNA]</scope>
    <source>
        <strain evidence="4">CBS 568.67</strain>
    </source>
</reference>
<feature type="compositionally biased region" description="Low complexity" evidence="1">
    <location>
        <begin position="7"/>
        <end position="20"/>
    </location>
</feature>
<gene>
    <name evidence="4" type="primary">Aste57867_22250</name>
    <name evidence="3" type="ORF">As57867_022180</name>
    <name evidence="4" type="ORF">ASTE57867_22250</name>
</gene>
<evidence type="ECO:0000313" key="3">
    <source>
        <dbReference type="EMBL" id="KAF0685932.1"/>
    </source>
</evidence>
<keyword evidence="5" id="KW-1185">Reference proteome</keyword>
<dbReference type="PANTHER" id="PTHR43830">
    <property type="entry name" value="PROTEIN PSP1"/>
    <property type="match status" value="1"/>
</dbReference>
<feature type="region of interest" description="Disordered" evidence="1">
    <location>
        <begin position="1"/>
        <end position="20"/>
    </location>
</feature>
<proteinExistence type="predicted"/>
<feature type="region of interest" description="Disordered" evidence="1">
    <location>
        <begin position="32"/>
        <end position="73"/>
    </location>
</feature>
<evidence type="ECO:0000313" key="4">
    <source>
        <dbReference type="EMBL" id="VFT98917.1"/>
    </source>
</evidence>
<accession>A0A485LPL0</accession>